<dbReference type="Proteomes" id="UP000233469">
    <property type="component" value="Unassembled WGS sequence"/>
</dbReference>
<dbReference type="GO" id="GO:0043657">
    <property type="term" value="C:host cell"/>
    <property type="evidence" value="ECO:0007669"/>
    <property type="project" value="UniProtKB-SubCell"/>
</dbReference>
<accession>A0A2N1M8P2</accession>
<dbReference type="EMBL" id="LLXL01003920">
    <property type="protein sequence ID" value="PKK57982.1"/>
    <property type="molecule type" value="Genomic_DNA"/>
</dbReference>
<proteinExistence type="predicted"/>
<dbReference type="InterPro" id="IPR045379">
    <property type="entry name" value="Crinkler_N"/>
</dbReference>
<evidence type="ECO:0000313" key="6">
    <source>
        <dbReference type="EMBL" id="PKK57982.1"/>
    </source>
</evidence>
<feature type="domain" description="Crinkler effector protein N-terminal" evidence="5">
    <location>
        <begin position="42"/>
        <end position="151"/>
    </location>
</feature>
<dbReference type="Pfam" id="PF20147">
    <property type="entry name" value="Crinkler"/>
    <property type="match status" value="1"/>
</dbReference>
<evidence type="ECO:0000256" key="2">
    <source>
        <dbReference type="ARBA" id="ARBA00004613"/>
    </source>
</evidence>
<reference evidence="6 7" key="1">
    <citation type="submission" date="2016-04" db="EMBL/GenBank/DDBJ databases">
        <title>Genome analyses suggest a sexual origin of heterokaryosis in a supposedly ancient asexual fungus.</title>
        <authorList>
            <person name="Ropars J."/>
            <person name="Sedzielewska K."/>
            <person name="Noel J."/>
            <person name="Charron P."/>
            <person name="Farinelli L."/>
            <person name="Marton T."/>
            <person name="Kruger M."/>
            <person name="Pelin A."/>
            <person name="Brachmann A."/>
            <person name="Corradi N."/>
        </authorList>
    </citation>
    <scope>NUCLEOTIDE SEQUENCE [LARGE SCALE GENOMIC DNA]</scope>
    <source>
        <strain evidence="6 7">C2</strain>
    </source>
</reference>
<dbReference type="AlphaFoldDB" id="A0A2N1M8P2"/>
<name>A0A2N1M8P2_9GLOM</name>
<organism evidence="6 7">
    <name type="scientific">Rhizophagus irregularis</name>
    <dbReference type="NCBI Taxonomy" id="588596"/>
    <lineage>
        <taxon>Eukaryota</taxon>
        <taxon>Fungi</taxon>
        <taxon>Fungi incertae sedis</taxon>
        <taxon>Mucoromycota</taxon>
        <taxon>Glomeromycotina</taxon>
        <taxon>Glomeromycetes</taxon>
        <taxon>Glomerales</taxon>
        <taxon>Glomeraceae</taxon>
        <taxon>Rhizophagus</taxon>
    </lineage>
</organism>
<comment type="subcellular location">
    <subcellularLocation>
        <location evidence="1">Host cell</location>
    </subcellularLocation>
    <subcellularLocation>
        <location evidence="2">Secreted</location>
    </subcellularLocation>
</comment>
<evidence type="ECO:0000256" key="1">
    <source>
        <dbReference type="ARBA" id="ARBA00004340"/>
    </source>
</evidence>
<dbReference type="GO" id="GO:0005576">
    <property type="term" value="C:extracellular region"/>
    <property type="evidence" value="ECO:0007669"/>
    <property type="project" value="UniProtKB-SubCell"/>
</dbReference>
<gene>
    <name evidence="6" type="ORF">RhiirC2_857988</name>
</gene>
<evidence type="ECO:0000256" key="4">
    <source>
        <dbReference type="SAM" id="MobiDB-lite"/>
    </source>
</evidence>
<keyword evidence="3" id="KW-0964">Secreted</keyword>
<dbReference type="VEuPathDB" id="FungiDB:RhiirA1_446908"/>
<feature type="region of interest" description="Disordered" evidence="4">
    <location>
        <begin position="150"/>
        <end position="185"/>
    </location>
</feature>
<evidence type="ECO:0000259" key="5">
    <source>
        <dbReference type="Pfam" id="PF20147"/>
    </source>
</evidence>
<dbReference type="VEuPathDB" id="FungiDB:RhiirFUN_012949"/>
<protein>
    <recommendedName>
        <fullName evidence="5">Crinkler effector protein N-terminal domain-containing protein</fullName>
    </recommendedName>
</protein>
<sequence length="670" mass="77390">METYIYEAHNQNVSSNCLSPTRVQTLPSDLTYPKRYIYIMVLCLVLGEEVTDRFIFDISVEMWTSMKISHLRDGIKEKASLSVPAHKIKLWKVAIPTKDMNDEKMKILINKSHESINVKEELGGELLDAEDSISSKIENVPADNHIHIIVEPPSSPATTGKRKAENFYGRSQSDKREKREYPEETSNGRDRFMVLSVERKEIFTNYMENNRIGLLRSPPSSGKSTIGEYFRDYYNGIYISLSGIYDERKPTIKREEFDTFWKNKLDCTWEEISNCTEKTYLFVDEVQFIYGNRAQYFWEKVKDLQSNDGCNKNLWILFLGTYHPTLADNPTPIQITNTLGLNELLLTRNEFNLLVANIVQKYNDRSYFNIPNDVRDTIFNITNGHPGLCRFIMNWLHDHFREGTKSTSTAEILRSLASSSLRSSIVSTSRAFYWADGWSPNEKEADFIRTLLFICRDNEFYPVDLDSNSGVAKKFIKSGIIATDSTNGRMKFSAPITRIVLSHRLFTSSLANSPTTNFEDFLTRTIERFCPTKLANSLGKGKGNDSNLFERTWLMEWYRSATTVVPIGATISADVGPVFNSKGFLDFYVNGNYSWGIELLREGDKLQEHANRFLTNGIYSDIPLNQWAVLDFRCHSKEVRDPKHNFWYVCYSDDYRRFTIKRRGQADKIL</sequence>
<dbReference type="VEuPathDB" id="FungiDB:FUN_020164"/>
<dbReference type="InterPro" id="IPR027417">
    <property type="entry name" value="P-loop_NTPase"/>
</dbReference>
<comment type="caution">
    <text evidence="6">The sequence shown here is derived from an EMBL/GenBank/DDBJ whole genome shotgun (WGS) entry which is preliminary data.</text>
</comment>
<feature type="compositionally biased region" description="Basic and acidic residues" evidence="4">
    <location>
        <begin position="172"/>
        <end position="185"/>
    </location>
</feature>
<reference evidence="6 7" key="2">
    <citation type="submission" date="2017-10" db="EMBL/GenBank/DDBJ databases">
        <title>Extensive intraspecific genome diversity in a model arbuscular mycorrhizal fungus.</title>
        <authorList>
            <person name="Chen E.C.H."/>
            <person name="Morin E."/>
            <person name="Baudet D."/>
            <person name="Noel J."/>
            <person name="Ndikumana S."/>
            <person name="Charron P."/>
            <person name="St-Onge C."/>
            <person name="Giorgi J."/>
            <person name="Grigoriev I.V."/>
            <person name="Roux C."/>
            <person name="Martin F.M."/>
            <person name="Corradi N."/>
        </authorList>
    </citation>
    <scope>NUCLEOTIDE SEQUENCE [LARGE SCALE GENOMIC DNA]</scope>
    <source>
        <strain evidence="6 7">C2</strain>
    </source>
</reference>
<evidence type="ECO:0000313" key="7">
    <source>
        <dbReference type="Proteomes" id="UP000233469"/>
    </source>
</evidence>
<dbReference type="SUPFAM" id="SSF52540">
    <property type="entry name" value="P-loop containing nucleoside triphosphate hydrolases"/>
    <property type="match status" value="1"/>
</dbReference>
<evidence type="ECO:0000256" key="3">
    <source>
        <dbReference type="ARBA" id="ARBA00022525"/>
    </source>
</evidence>